<name>A0A8S5UJH6_9CAUD</name>
<evidence type="ECO:0000313" key="1">
    <source>
        <dbReference type="EMBL" id="DAF94587.1"/>
    </source>
</evidence>
<proteinExistence type="predicted"/>
<accession>A0A8S5UJH6</accession>
<sequence length="61" mass="6707">MISLARFTQKASAVNTLIQDIVNALPDNEAAESLENNYDELYSMILGIAETLDCTLSDVEK</sequence>
<reference evidence="1" key="1">
    <citation type="journal article" date="2021" name="Proc. Natl. Acad. Sci. U.S.A.">
        <title>A Catalog of Tens of Thousands of Viruses from Human Metagenomes Reveals Hidden Associations with Chronic Diseases.</title>
        <authorList>
            <person name="Tisza M.J."/>
            <person name="Buck C.B."/>
        </authorList>
    </citation>
    <scope>NUCLEOTIDE SEQUENCE</scope>
    <source>
        <strain evidence="1">Ct3gT1</strain>
    </source>
</reference>
<protein>
    <submittedName>
        <fullName evidence="1">Uncharacterized protein</fullName>
    </submittedName>
</protein>
<organism evidence="1">
    <name type="scientific">Siphoviridae sp. ct3gT1</name>
    <dbReference type="NCBI Taxonomy" id="2825323"/>
    <lineage>
        <taxon>Viruses</taxon>
        <taxon>Duplodnaviria</taxon>
        <taxon>Heunggongvirae</taxon>
        <taxon>Uroviricota</taxon>
        <taxon>Caudoviricetes</taxon>
    </lineage>
</organism>
<dbReference type="EMBL" id="BK016094">
    <property type="protein sequence ID" value="DAF94587.1"/>
    <property type="molecule type" value="Genomic_DNA"/>
</dbReference>